<dbReference type="AlphaFoldDB" id="A0A8D8XIF6"/>
<evidence type="ECO:0000256" key="1">
    <source>
        <dbReference type="SAM" id="Phobius"/>
    </source>
</evidence>
<dbReference type="EMBL" id="HBUF01327500">
    <property type="protein sequence ID" value="CAG6696169.1"/>
    <property type="molecule type" value="Transcribed_RNA"/>
</dbReference>
<name>A0A8D8XIF6_9HEMI</name>
<protein>
    <submittedName>
        <fullName evidence="2">Uncharacterized protein</fullName>
    </submittedName>
</protein>
<evidence type="ECO:0000313" key="2">
    <source>
        <dbReference type="EMBL" id="CAG6696169.1"/>
    </source>
</evidence>
<feature type="transmembrane region" description="Helical" evidence="1">
    <location>
        <begin position="31"/>
        <end position="55"/>
    </location>
</feature>
<keyword evidence="1" id="KW-0472">Membrane</keyword>
<proteinExistence type="predicted"/>
<accession>A0A8D8XIF6</accession>
<organism evidence="2">
    <name type="scientific">Cacopsylla melanoneura</name>
    <dbReference type="NCBI Taxonomy" id="428564"/>
    <lineage>
        <taxon>Eukaryota</taxon>
        <taxon>Metazoa</taxon>
        <taxon>Ecdysozoa</taxon>
        <taxon>Arthropoda</taxon>
        <taxon>Hexapoda</taxon>
        <taxon>Insecta</taxon>
        <taxon>Pterygota</taxon>
        <taxon>Neoptera</taxon>
        <taxon>Paraneoptera</taxon>
        <taxon>Hemiptera</taxon>
        <taxon>Sternorrhyncha</taxon>
        <taxon>Psylloidea</taxon>
        <taxon>Psyllidae</taxon>
        <taxon>Psyllinae</taxon>
        <taxon>Cacopsylla</taxon>
    </lineage>
</organism>
<keyword evidence="1" id="KW-0812">Transmembrane</keyword>
<reference evidence="2" key="1">
    <citation type="submission" date="2021-05" db="EMBL/GenBank/DDBJ databases">
        <authorList>
            <person name="Alioto T."/>
            <person name="Alioto T."/>
            <person name="Gomez Garrido J."/>
        </authorList>
    </citation>
    <scope>NUCLEOTIDE SEQUENCE</scope>
</reference>
<sequence>MGQCLLLVMRQWSILSTTCPLSSDLPKYDGFILMVWSSTSKFTYLSYLYLTVAYLDLWRPQPSHFSSFIVFCSMLCFVVVNFFQYSDLVKPILHEQPFPFH</sequence>
<feature type="transmembrane region" description="Helical" evidence="1">
    <location>
        <begin position="67"/>
        <end position="85"/>
    </location>
</feature>
<keyword evidence="1" id="KW-1133">Transmembrane helix</keyword>